<keyword evidence="1" id="KW-0472">Membrane</keyword>
<dbReference type="InParanoid" id="K9FND0"/>
<keyword evidence="3" id="KW-1185">Reference proteome</keyword>
<protein>
    <submittedName>
        <fullName evidence="2">Uncharacterized protein</fullName>
    </submittedName>
</protein>
<dbReference type="Proteomes" id="UP000009882">
    <property type="component" value="Unassembled WGS sequence"/>
</dbReference>
<keyword evidence="1" id="KW-0812">Transmembrane</keyword>
<proteinExistence type="predicted"/>
<name>K9FND0_PEND2</name>
<comment type="caution">
    <text evidence="2">The sequence shown here is derived from an EMBL/GenBank/DDBJ whole genome shotgun (WGS) entry which is preliminary data.</text>
</comment>
<accession>K9FND0</accession>
<dbReference type="HOGENOM" id="CLU_2513343_0_0_1"/>
<dbReference type="EMBL" id="AKCT01000219">
    <property type="protein sequence ID" value="EKV10724.1"/>
    <property type="molecule type" value="Genomic_DNA"/>
</dbReference>
<keyword evidence="1" id="KW-1133">Transmembrane helix</keyword>
<organism evidence="2 3">
    <name type="scientific">Penicillium digitatum (strain PHI26 / CECT 20796)</name>
    <name type="common">Green mold</name>
    <dbReference type="NCBI Taxonomy" id="1170229"/>
    <lineage>
        <taxon>Eukaryota</taxon>
        <taxon>Fungi</taxon>
        <taxon>Dikarya</taxon>
        <taxon>Ascomycota</taxon>
        <taxon>Pezizomycotina</taxon>
        <taxon>Eurotiomycetes</taxon>
        <taxon>Eurotiomycetidae</taxon>
        <taxon>Eurotiales</taxon>
        <taxon>Aspergillaceae</taxon>
        <taxon>Penicillium</taxon>
    </lineage>
</organism>
<evidence type="ECO:0000313" key="2">
    <source>
        <dbReference type="EMBL" id="EKV10724.1"/>
    </source>
</evidence>
<dbReference type="STRING" id="1170229.K9FND0"/>
<gene>
    <name evidence="2" type="ORF">PDIG_55620</name>
</gene>
<evidence type="ECO:0000313" key="3">
    <source>
        <dbReference type="Proteomes" id="UP000009882"/>
    </source>
</evidence>
<feature type="transmembrane region" description="Helical" evidence="1">
    <location>
        <begin position="29"/>
        <end position="49"/>
    </location>
</feature>
<reference evidence="3" key="1">
    <citation type="journal article" date="2012" name="BMC Genomics">
        <title>Genome sequence of the necrotrophic fungus Penicillium digitatum, the main postharvest pathogen of citrus.</title>
        <authorList>
            <person name="Marcet-Houben M."/>
            <person name="Ballester A.-R."/>
            <person name="de la Fuente B."/>
            <person name="Harries E."/>
            <person name="Marcos J.F."/>
            <person name="Gonzalez-Candelas L."/>
            <person name="Gabaldon T."/>
        </authorList>
    </citation>
    <scope>NUCLEOTIDE SEQUENCE [LARGE SCALE GENOMIC DNA]</scope>
    <source>
        <strain evidence="3">PHI26 / CECT 20796</strain>
    </source>
</reference>
<evidence type="ECO:0000256" key="1">
    <source>
        <dbReference type="SAM" id="Phobius"/>
    </source>
</evidence>
<sequence>MDLFGFVHYHSPLWRILHQDYGNWSPQTFVSSCFYIPLFFVYCFGYKFWRKTRLVLLDEIQIQQFLRIANDNPEPIHLQLLDSKD</sequence>
<dbReference type="AlphaFoldDB" id="K9FND0"/>